<protein>
    <recommendedName>
        <fullName evidence="4">Lipoprotein</fullName>
    </recommendedName>
</protein>
<dbReference type="EMBL" id="JARGDL010000004">
    <property type="protein sequence ID" value="MDF1611362.1"/>
    <property type="molecule type" value="Genomic_DNA"/>
</dbReference>
<dbReference type="AlphaFoldDB" id="A0AAE3P0A5"/>
<dbReference type="PROSITE" id="PS51257">
    <property type="entry name" value="PROKAR_LIPOPROTEIN"/>
    <property type="match status" value="1"/>
</dbReference>
<sequence length="144" mass="15891">MKQVFIAVILILFFVGCSNKQKPGTQSSSAEEYKLLGVKPDSSVPKMKLEQLLKTAGDFKGKNVVLEGVYGGACGDGDYYFKDKFDMIEFSLDQGSDIEKLKIGTPLRLYGKVIVHVRGKSEGKEENKDREATVSVEGKGVEYQ</sequence>
<evidence type="ECO:0000256" key="1">
    <source>
        <dbReference type="SAM" id="MobiDB-lite"/>
    </source>
</evidence>
<keyword evidence="3" id="KW-1185">Reference proteome</keyword>
<name>A0AAE3P0A5_9BACT</name>
<gene>
    <name evidence="2" type="ORF">P0M35_04310</name>
</gene>
<reference evidence="2" key="1">
    <citation type="submission" date="2023-03" db="EMBL/GenBank/DDBJ databases">
        <title>Stygiobacter electus gen. nov., sp. nov., facultatively anaerobic thermotolerant bacterium of the class Ignavibacteria from a well of Yessentuki mineral water deposit.</title>
        <authorList>
            <person name="Podosokorskaya O.A."/>
            <person name="Elcheninov A.G."/>
            <person name="Petrova N.F."/>
            <person name="Zavarzina D.G."/>
            <person name="Kublanov I.V."/>
            <person name="Merkel A.Y."/>
        </authorList>
    </citation>
    <scope>NUCLEOTIDE SEQUENCE</scope>
    <source>
        <strain evidence="2">09-Me</strain>
    </source>
</reference>
<proteinExistence type="predicted"/>
<evidence type="ECO:0008006" key="4">
    <source>
        <dbReference type="Google" id="ProtNLM"/>
    </source>
</evidence>
<dbReference type="RefSeq" id="WP_321535129.1">
    <property type="nucleotide sequence ID" value="NZ_JARGDL010000004.1"/>
</dbReference>
<evidence type="ECO:0000313" key="2">
    <source>
        <dbReference type="EMBL" id="MDF1611362.1"/>
    </source>
</evidence>
<organism evidence="2 3">
    <name type="scientific">Stygiobacter electus</name>
    <dbReference type="NCBI Taxonomy" id="3032292"/>
    <lineage>
        <taxon>Bacteria</taxon>
        <taxon>Pseudomonadati</taxon>
        <taxon>Ignavibacteriota</taxon>
        <taxon>Ignavibacteria</taxon>
        <taxon>Ignavibacteriales</taxon>
        <taxon>Melioribacteraceae</taxon>
        <taxon>Stygiobacter</taxon>
    </lineage>
</organism>
<evidence type="ECO:0000313" key="3">
    <source>
        <dbReference type="Proteomes" id="UP001221302"/>
    </source>
</evidence>
<comment type="caution">
    <text evidence="2">The sequence shown here is derived from an EMBL/GenBank/DDBJ whole genome shotgun (WGS) entry which is preliminary data.</text>
</comment>
<accession>A0AAE3P0A5</accession>
<feature type="region of interest" description="Disordered" evidence="1">
    <location>
        <begin position="120"/>
        <end position="144"/>
    </location>
</feature>
<dbReference type="Proteomes" id="UP001221302">
    <property type="component" value="Unassembled WGS sequence"/>
</dbReference>
<feature type="compositionally biased region" description="Basic and acidic residues" evidence="1">
    <location>
        <begin position="120"/>
        <end position="132"/>
    </location>
</feature>